<dbReference type="SUPFAM" id="SSF51011">
    <property type="entry name" value="Glycosyl hydrolase domain"/>
    <property type="match status" value="1"/>
</dbReference>
<keyword evidence="1 4" id="KW-0378">Hydrolase</keyword>
<keyword evidence="5" id="KW-1185">Reference proteome</keyword>
<protein>
    <submittedName>
        <fullName evidence="4">Glycoside hydrolase family 13 protein</fullName>
    </submittedName>
</protein>
<evidence type="ECO:0000313" key="5">
    <source>
        <dbReference type="Proteomes" id="UP001594351"/>
    </source>
</evidence>
<evidence type="ECO:0000256" key="1">
    <source>
        <dbReference type="ARBA" id="ARBA00022801"/>
    </source>
</evidence>
<dbReference type="Proteomes" id="UP001594351">
    <property type="component" value="Unassembled WGS sequence"/>
</dbReference>
<reference evidence="4 5" key="1">
    <citation type="submission" date="2024-09" db="EMBL/GenBank/DDBJ databases">
        <title>Laminarin stimulates single cell rates of sulfate reduction while oxygen inhibits transcriptomic activity in coastal marine sediment.</title>
        <authorList>
            <person name="Lindsay M."/>
            <person name="Orcutt B."/>
            <person name="Emerson D."/>
            <person name="Stepanauskas R."/>
            <person name="D'Angelo T."/>
        </authorList>
    </citation>
    <scope>NUCLEOTIDE SEQUENCE [LARGE SCALE GENOMIC DNA]</scope>
    <source>
        <strain evidence="4">SAG AM-311-K15</strain>
    </source>
</reference>
<dbReference type="InterPro" id="IPR013780">
    <property type="entry name" value="Glyco_hydro_b"/>
</dbReference>
<organism evidence="4 5">
    <name type="scientific">candidate division CSSED10-310 bacterium</name>
    <dbReference type="NCBI Taxonomy" id="2855610"/>
    <lineage>
        <taxon>Bacteria</taxon>
        <taxon>Bacteria division CSSED10-310</taxon>
    </lineage>
</organism>
<proteinExistence type="predicted"/>
<evidence type="ECO:0000313" key="4">
    <source>
        <dbReference type="EMBL" id="MFC1849422.1"/>
    </source>
</evidence>
<dbReference type="InterPro" id="IPR006047">
    <property type="entry name" value="GH13_cat_dom"/>
</dbReference>
<dbReference type="SUPFAM" id="SSF51445">
    <property type="entry name" value="(Trans)glycosidases"/>
    <property type="match status" value="1"/>
</dbReference>
<dbReference type="Gene3D" id="3.20.20.80">
    <property type="entry name" value="Glycosidases"/>
    <property type="match status" value="1"/>
</dbReference>
<dbReference type="PANTHER" id="PTHR10357:SF210">
    <property type="entry name" value="MALTODEXTRIN GLUCOSIDASE"/>
    <property type="match status" value="1"/>
</dbReference>
<keyword evidence="2" id="KW-0326">Glycosidase</keyword>
<dbReference type="GO" id="GO:0016787">
    <property type="term" value="F:hydrolase activity"/>
    <property type="evidence" value="ECO:0007669"/>
    <property type="project" value="UniProtKB-KW"/>
</dbReference>
<dbReference type="CDD" id="cd11338">
    <property type="entry name" value="AmyAc_CMD"/>
    <property type="match status" value="1"/>
</dbReference>
<accession>A0ABV6YTB4</accession>
<gene>
    <name evidence="4" type="ORF">ACFL27_04350</name>
</gene>
<dbReference type="EMBL" id="JBHPBY010000038">
    <property type="protein sequence ID" value="MFC1849422.1"/>
    <property type="molecule type" value="Genomic_DNA"/>
</dbReference>
<sequence>MVIPDWVKDAIFYQIFPDRFARSAHVAKPGHLEDWKTPPTALGFKGGDLLGISEKLDYLQDMGITALYLNPIFQSSANHRYHTCDYYKVDPILGGNNAFKTLLAEAHRRSLRIILDGVFNHTGRGFFQFNHIAENGISSPYHDWFIIHKYPIRPYHARRGKHGYQAWWDIPGLPKLNTTTPAVKEFLFDVACYWIKLGIDGWRLDVPEEIKDVKFWQGLRERVKSINPEAYLVGEIWHDAEKWLQGDQFDGVMNYPFARACLAFFIGKNISKSAISRCPYQRIEPMNGSSFMTEMERLLRLYPKPSTDAQLNLLGSHDTPRFKTIARGDSAAYRLATLFQMTFPGAPCIYYGDEIGLEGAPDPGCRGAFPWDKEQWDQDLRTYVKRCIDLRKQFKALRRDSFVPLSADEKSIAFGRQCGSEKVVVILNSASKAVTVDLKVSDFLADQSKLTVILPHQNPGSEQISVAEGYLRSLYVPARSGKVMQWQV</sequence>
<dbReference type="InterPro" id="IPR017853">
    <property type="entry name" value="GH"/>
</dbReference>
<comment type="caution">
    <text evidence="4">The sequence shown here is derived from an EMBL/GenBank/DDBJ whole genome shotgun (WGS) entry which is preliminary data.</text>
</comment>
<dbReference type="Gene3D" id="2.60.40.1180">
    <property type="entry name" value="Golgi alpha-mannosidase II"/>
    <property type="match status" value="1"/>
</dbReference>
<dbReference type="SMART" id="SM00642">
    <property type="entry name" value="Aamy"/>
    <property type="match status" value="1"/>
</dbReference>
<feature type="domain" description="Glycosyl hydrolase family 13 catalytic" evidence="3">
    <location>
        <begin position="14"/>
        <end position="391"/>
    </location>
</feature>
<dbReference type="PANTHER" id="PTHR10357">
    <property type="entry name" value="ALPHA-AMYLASE FAMILY MEMBER"/>
    <property type="match status" value="1"/>
</dbReference>
<evidence type="ECO:0000259" key="3">
    <source>
        <dbReference type="SMART" id="SM00642"/>
    </source>
</evidence>
<evidence type="ECO:0000256" key="2">
    <source>
        <dbReference type="ARBA" id="ARBA00023295"/>
    </source>
</evidence>
<name>A0ABV6YTB4_UNCC1</name>
<dbReference type="Pfam" id="PF00128">
    <property type="entry name" value="Alpha-amylase"/>
    <property type="match status" value="1"/>
</dbReference>